<evidence type="ECO:0000256" key="7">
    <source>
        <dbReference type="ARBA" id="ARBA00023034"/>
    </source>
</evidence>
<keyword evidence="6" id="KW-1133">Transmembrane helix</keyword>
<evidence type="ECO:0000256" key="8">
    <source>
        <dbReference type="ARBA" id="ARBA00023136"/>
    </source>
</evidence>
<name>A0A0E9PC33_ANGAN</name>
<accession>A0A0E9PC33</accession>
<reference evidence="10" key="1">
    <citation type="submission" date="2014-11" db="EMBL/GenBank/DDBJ databases">
        <authorList>
            <person name="Amaro Gonzalez C."/>
        </authorList>
    </citation>
    <scope>NUCLEOTIDE SEQUENCE</scope>
</reference>
<dbReference type="PANTHER" id="PTHR12369:SF19">
    <property type="entry name" value="CHONDROITIN SULFATE N-ACETYLGALACTOSAMINYLTRANSFERASE 1"/>
    <property type="match status" value="1"/>
</dbReference>
<dbReference type="EMBL" id="GBXM01107189">
    <property type="protein sequence ID" value="JAH01388.1"/>
    <property type="molecule type" value="Transcribed_RNA"/>
</dbReference>
<protein>
    <recommendedName>
        <fullName evidence="9">Hexosyltransferase</fullName>
        <ecNumber evidence="9">2.4.1.-</ecNumber>
    </recommendedName>
</protein>
<keyword evidence="8" id="KW-0472">Membrane</keyword>
<dbReference type="PANTHER" id="PTHR12369">
    <property type="entry name" value="CHONDROITIN SYNTHASE"/>
    <property type="match status" value="1"/>
</dbReference>
<comment type="subcellular location">
    <subcellularLocation>
        <location evidence="1 9">Golgi apparatus</location>
        <location evidence="1 9">Golgi stack membrane</location>
        <topology evidence="1 9">Single-pass type II membrane protein</topology>
    </subcellularLocation>
</comment>
<dbReference type="AlphaFoldDB" id="A0A0E9PC33"/>
<reference evidence="10" key="2">
    <citation type="journal article" date="2015" name="Fish Shellfish Immunol.">
        <title>Early steps in the European eel (Anguilla anguilla)-Vibrio vulnificus interaction in the gills: Role of the RtxA13 toxin.</title>
        <authorList>
            <person name="Callol A."/>
            <person name="Pajuelo D."/>
            <person name="Ebbesson L."/>
            <person name="Teles M."/>
            <person name="MacKenzie S."/>
            <person name="Amaro C."/>
        </authorList>
    </citation>
    <scope>NUCLEOTIDE SEQUENCE</scope>
</reference>
<dbReference type="InterPro" id="IPR008428">
    <property type="entry name" value="Chond_GalNAc"/>
</dbReference>
<proteinExistence type="inferred from homology"/>
<comment type="similarity">
    <text evidence="2 9">Belongs to the chondroitin N-acetylgalactosaminyltransferase family.</text>
</comment>
<dbReference type="GO" id="GO:0047238">
    <property type="term" value="F:glucuronosyl-N-acetylgalactosaminyl-proteoglycan 4-beta-N-acetylgalactosaminyltransferase activity"/>
    <property type="evidence" value="ECO:0007669"/>
    <property type="project" value="TreeGrafter"/>
</dbReference>
<evidence type="ECO:0000256" key="6">
    <source>
        <dbReference type="ARBA" id="ARBA00022989"/>
    </source>
</evidence>
<keyword evidence="5 9" id="KW-0735">Signal-anchor</keyword>
<sequence length="117" mass="13549">MLINIVVPLARRADKFRNFMHNFREVCVHQDGRIHLTVVYFGKDQMSEVKGILENTSSVFSQEIFWASLHFYEDLKKRKTFLKGVQSNHQGMTGPVFLVKQVKQVLQGQIFAHPTSV</sequence>
<dbReference type="EC" id="2.4.1.-" evidence="9"/>
<evidence type="ECO:0000256" key="9">
    <source>
        <dbReference type="RuleBase" id="RU364016"/>
    </source>
</evidence>
<dbReference type="InterPro" id="IPR051227">
    <property type="entry name" value="CS_glycosyltransferase"/>
</dbReference>
<evidence type="ECO:0000256" key="2">
    <source>
        <dbReference type="ARBA" id="ARBA00009239"/>
    </source>
</evidence>
<evidence type="ECO:0000256" key="3">
    <source>
        <dbReference type="ARBA" id="ARBA00022679"/>
    </source>
</evidence>
<dbReference type="GO" id="GO:0032580">
    <property type="term" value="C:Golgi cisterna membrane"/>
    <property type="evidence" value="ECO:0007669"/>
    <property type="project" value="UniProtKB-SubCell"/>
</dbReference>
<evidence type="ECO:0000256" key="5">
    <source>
        <dbReference type="ARBA" id="ARBA00022968"/>
    </source>
</evidence>
<evidence type="ECO:0000256" key="4">
    <source>
        <dbReference type="ARBA" id="ARBA00022692"/>
    </source>
</evidence>
<dbReference type="Pfam" id="PF05679">
    <property type="entry name" value="CHGN"/>
    <property type="match status" value="1"/>
</dbReference>
<keyword evidence="4" id="KW-0812">Transmembrane</keyword>
<keyword evidence="7 9" id="KW-0333">Golgi apparatus</keyword>
<evidence type="ECO:0000313" key="10">
    <source>
        <dbReference type="EMBL" id="JAH01388.1"/>
    </source>
</evidence>
<keyword evidence="3 9" id="KW-0808">Transferase</keyword>
<organism evidence="10">
    <name type="scientific">Anguilla anguilla</name>
    <name type="common">European freshwater eel</name>
    <name type="synonym">Muraena anguilla</name>
    <dbReference type="NCBI Taxonomy" id="7936"/>
    <lineage>
        <taxon>Eukaryota</taxon>
        <taxon>Metazoa</taxon>
        <taxon>Chordata</taxon>
        <taxon>Craniata</taxon>
        <taxon>Vertebrata</taxon>
        <taxon>Euteleostomi</taxon>
        <taxon>Actinopterygii</taxon>
        <taxon>Neopterygii</taxon>
        <taxon>Teleostei</taxon>
        <taxon>Anguilliformes</taxon>
        <taxon>Anguillidae</taxon>
        <taxon>Anguilla</taxon>
    </lineage>
</organism>
<evidence type="ECO:0000256" key="1">
    <source>
        <dbReference type="ARBA" id="ARBA00004447"/>
    </source>
</evidence>